<sequence length="214" mass="22667">MGPTGEKTRTSTRWAAAPAPKRDRLRPLGTPPPPPPPAAASTRARLKLVARAAAPLMPYMEPLACPSPPPAAESSSEPSSLDRAVSWTLRAADCDDDGVTDWVCTDTAGHRGVIRSAAGCSVEDQDTGWPTAPDSYCPALLACARPDFWCDPNLVRTESWTLSAADCDDDGVTDWVCTDTASHRGVIRSTAGCSVEDQDTGWPTAPDSYCPTLL</sequence>
<keyword evidence="3" id="KW-1185">Reference proteome</keyword>
<evidence type="ECO:0000313" key="3">
    <source>
        <dbReference type="Proteomes" id="UP000236333"/>
    </source>
</evidence>
<dbReference type="EMBL" id="PGGS01000438">
    <property type="protein sequence ID" value="PNH03977.1"/>
    <property type="molecule type" value="Genomic_DNA"/>
</dbReference>
<dbReference type="InterPro" id="IPR028994">
    <property type="entry name" value="Integrin_alpha_N"/>
</dbReference>
<dbReference type="SUPFAM" id="SSF69318">
    <property type="entry name" value="Integrin alpha N-terminal domain"/>
    <property type="match status" value="1"/>
</dbReference>
<dbReference type="Proteomes" id="UP000236333">
    <property type="component" value="Unassembled WGS sequence"/>
</dbReference>
<dbReference type="OrthoDB" id="529994at2759"/>
<dbReference type="AlphaFoldDB" id="A0A2J7ZUL9"/>
<feature type="non-terminal residue" evidence="2">
    <location>
        <position position="214"/>
    </location>
</feature>
<evidence type="ECO:0000256" key="1">
    <source>
        <dbReference type="SAM" id="MobiDB-lite"/>
    </source>
</evidence>
<comment type="caution">
    <text evidence="2">The sequence shown here is derived from an EMBL/GenBank/DDBJ whole genome shotgun (WGS) entry which is preliminary data.</text>
</comment>
<protein>
    <submittedName>
        <fullName evidence="2">Uncharacterized protein</fullName>
    </submittedName>
</protein>
<reference evidence="2 3" key="1">
    <citation type="journal article" date="2017" name="Mol. Biol. Evol.">
        <title>The 4-celled Tetrabaena socialis nuclear genome reveals the essential components for genetic control of cell number at the origin of multicellularity in the volvocine lineage.</title>
        <authorList>
            <person name="Featherston J."/>
            <person name="Arakaki Y."/>
            <person name="Hanschen E.R."/>
            <person name="Ferris P.J."/>
            <person name="Michod R.E."/>
            <person name="Olson B.J.S.C."/>
            <person name="Nozaki H."/>
            <person name="Durand P.M."/>
        </authorList>
    </citation>
    <scope>NUCLEOTIDE SEQUENCE [LARGE SCALE GENOMIC DNA]</scope>
    <source>
        <strain evidence="2 3">NIES-571</strain>
    </source>
</reference>
<gene>
    <name evidence="2" type="ORF">TSOC_009907</name>
</gene>
<organism evidence="2 3">
    <name type="scientific">Tetrabaena socialis</name>
    <dbReference type="NCBI Taxonomy" id="47790"/>
    <lineage>
        <taxon>Eukaryota</taxon>
        <taxon>Viridiplantae</taxon>
        <taxon>Chlorophyta</taxon>
        <taxon>core chlorophytes</taxon>
        <taxon>Chlorophyceae</taxon>
        <taxon>CS clade</taxon>
        <taxon>Chlamydomonadales</taxon>
        <taxon>Tetrabaenaceae</taxon>
        <taxon>Tetrabaena</taxon>
    </lineage>
</organism>
<name>A0A2J7ZUL9_9CHLO</name>
<evidence type="ECO:0000313" key="2">
    <source>
        <dbReference type="EMBL" id="PNH03977.1"/>
    </source>
</evidence>
<proteinExistence type="predicted"/>
<accession>A0A2J7ZUL9</accession>
<feature type="region of interest" description="Disordered" evidence="1">
    <location>
        <begin position="1"/>
        <end position="43"/>
    </location>
</feature>
<feature type="compositionally biased region" description="Pro residues" evidence="1">
    <location>
        <begin position="29"/>
        <end position="38"/>
    </location>
</feature>